<comment type="caution">
    <text evidence="1">The sequence shown here is derived from an EMBL/GenBank/DDBJ whole genome shotgun (WGS) entry which is preliminary data.</text>
</comment>
<evidence type="ECO:0000313" key="2">
    <source>
        <dbReference type="Proteomes" id="UP000821845"/>
    </source>
</evidence>
<dbReference type="Proteomes" id="UP000821845">
    <property type="component" value="Chromosome 1"/>
</dbReference>
<organism evidence="1 2">
    <name type="scientific">Hyalomma asiaticum</name>
    <name type="common">Tick</name>
    <dbReference type="NCBI Taxonomy" id="266040"/>
    <lineage>
        <taxon>Eukaryota</taxon>
        <taxon>Metazoa</taxon>
        <taxon>Ecdysozoa</taxon>
        <taxon>Arthropoda</taxon>
        <taxon>Chelicerata</taxon>
        <taxon>Arachnida</taxon>
        <taxon>Acari</taxon>
        <taxon>Parasitiformes</taxon>
        <taxon>Ixodida</taxon>
        <taxon>Ixodoidea</taxon>
        <taxon>Ixodidae</taxon>
        <taxon>Hyalomminae</taxon>
        <taxon>Hyalomma</taxon>
    </lineage>
</organism>
<protein>
    <submittedName>
        <fullName evidence="1">Uncharacterized protein</fullName>
    </submittedName>
</protein>
<gene>
    <name evidence="1" type="ORF">HPB50_022126</name>
</gene>
<name>A0ACB7TP50_HYAAI</name>
<proteinExistence type="predicted"/>
<evidence type="ECO:0000313" key="1">
    <source>
        <dbReference type="EMBL" id="KAH6947943.1"/>
    </source>
</evidence>
<sequence length="186" mass="19914">MALGASCRYFAIWVSHVLRARVSVRRGPRAGRPRRHEGHLRRRALPVTPTVTGHELAAAADQPAPRFQRKRSARLHHASPDLASRRQRRPAPASSLLARRSSQGVEGGVDETRLLVPGAAVRDVVGTRQVKALPGQVVSTSCERERSSHSGELRGADACLGVFAEAGGEDAGPVLEDDASSTALRS</sequence>
<dbReference type="EMBL" id="CM023481">
    <property type="protein sequence ID" value="KAH6947943.1"/>
    <property type="molecule type" value="Genomic_DNA"/>
</dbReference>
<reference evidence="1" key="1">
    <citation type="submission" date="2020-05" db="EMBL/GenBank/DDBJ databases">
        <title>Large-scale comparative analyses of tick genomes elucidate their genetic diversity and vector capacities.</title>
        <authorList>
            <person name="Jia N."/>
            <person name="Wang J."/>
            <person name="Shi W."/>
            <person name="Du L."/>
            <person name="Sun Y."/>
            <person name="Zhan W."/>
            <person name="Jiang J."/>
            <person name="Wang Q."/>
            <person name="Zhang B."/>
            <person name="Ji P."/>
            <person name="Sakyi L.B."/>
            <person name="Cui X."/>
            <person name="Yuan T."/>
            <person name="Jiang B."/>
            <person name="Yang W."/>
            <person name="Lam T.T.-Y."/>
            <person name="Chang Q."/>
            <person name="Ding S."/>
            <person name="Wang X."/>
            <person name="Zhu J."/>
            <person name="Ruan X."/>
            <person name="Zhao L."/>
            <person name="Wei J."/>
            <person name="Que T."/>
            <person name="Du C."/>
            <person name="Cheng J."/>
            <person name="Dai P."/>
            <person name="Han X."/>
            <person name="Huang E."/>
            <person name="Gao Y."/>
            <person name="Liu J."/>
            <person name="Shao H."/>
            <person name="Ye R."/>
            <person name="Li L."/>
            <person name="Wei W."/>
            <person name="Wang X."/>
            <person name="Wang C."/>
            <person name="Yang T."/>
            <person name="Huo Q."/>
            <person name="Li W."/>
            <person name="Guo W."/>
            <person name="Chen H."/>
            <person name="Zhou L."/>
            <person name="Ni X."/>
            <person name="Tian J."/>
            <person name="Zhou Y."/>
            <person name="Sheng Y."/>
            <person name="Liu T."/>
            <person name="Pan Y."/>
            <person name="Xia L."/>
            <person name="Li J."/>
            <person name="Zhao F."/>
            <person name="Cao W."/>
        </authorList>
    </citation>
    <scope>NUCLEOTIDE SEQUENCE</scope>
    <source>
        <strain evidence="1">Hyas-2018</strain>
    </source>
</reference>
<accession>A0ACB7TP50</accession>
<keyword evidence="2" id="KW-1185">Reference proteome</keyword>